<keyword evidence="2" id="KW-1185">Reference proteome</keyword>
<evidence type="ECO:0000313" key="2">
    <source>
        <dbReference type="Proteomes" id="UP000003160"/>
    </source>
</evidence>
<dbReference type="AlphaFoldDB" id="D1PX98"/>
<name>D1PX98_9BACT</name>
<dbReference type="OrthoDB" id="1071902at2"/>
<gene>
    <name evidence="1" type="ORF">HMPREF0645_1583</name>
</gene>
<proteinExistence type="predicted"/>
<dbReference type="HOGENOM" id="CLU_1883207_0_0_10"/>
<dbReference type="RefSeq" id="WP_007173686.1">
    <property type="nucleotide sequence ID" value="NZ_GG704781.1"/>
</dbReference>
<comment type="caution">
    <text evidence="1">The sequence shown here is derived from an EMBL/GenBank/DDBJ whole genome shotgun (WGS) entry which is preliminary data.</text>
</comment>
<evidence type="ECO:0008006" key="3">
    <source>
        <dbReference type="Google" id="ProtNLM"/>
    </source>
</evidence>
<accession>D1PX98</accession>
<organism evidence="1 2">
    <name type="scientific">Hallella bergensis DSM 17361</name>
    <dbReference type="NCBI Taxonomy" id="585502"/>
    <lineage>
        <taxon>Bacteria</taxon>
        <taxon>Pseudomonadati</taxon>
        <taxon>Bacteroidota</taxon>
        <taxon>Bacteroidia</taxon>
        <taxon>Bacteroidales</taxon>
        <taxon>Prevotellaceae</taxon>
        <taxon>Hallella</taxon>
    </lineage>
</organism>
<dbReference type="eggNOG" id="ENOG502ZUSG">
    <property type="taxonomic scope" value="Bacteria"/>
</dbReference>
<dbReference type="Proteomes" id="UP000003160">
    <property type="component" value="Unassembled WGS sequence"/>
</dbReference>
<sequence length="139" mass="16865">MNYWIRAYNHKRYRVADFIRDHGFIDWEMRNRYEVGDIVFLYATAPESRLTFMLEVTRVEMDFRETIDGSAYFISQQYYDQWLAHREQGKYVRYELLKALDSPVLKLEFLREHGLSGAPRSPRRMCPELIDYVTGHLQW</sequence>
<evidence type="ECO:0000313" key="1">
    <source>
        <dbReference type="EMBL" id="EFA43982.1"/>
    </source>
</evidence>
<protein>
    <recommendedName>
        <fullName evidence="3">EVE domain-containing protein</fullName>
    </recommendedName>
</protein>
<reference evidence="1 2" key="1">
    <citation type="submission" date="2009-10" db="EMBL/GenBank/DDBJ databases">
        <authorList>
            <person name="Qin X."/>
            <person name="Bachman B."/>
            <person name="Battles P."/>
            <person name="Bell A."/>
            <person name="Bess C."/>
            <person name="Bickham C."/>
            <person name="Chaboub L."/>
            <person name="Chen D."/>
            <person name="Coyle M."/>
            <person name="Deiros D.R."/>
            <person name="Dinh H."/>
            <person name="Forbes L."/>
            <person name="Fowler G."/>
            <person name="Francisco L."/>
            <person name="Fu Q."/>
            <person name="Gubbala S."/>
            <person name="Hale W."/>
            <person name="Han Y."/>
            <person name="Hemphill L."/>
            <person name="Highlander S.K."/>
            <person name="Hirani K."/>
            <person name="Hogues M."/>
            <person name="Jackson L."/>
            <person name="Jakkamsetti A."/>
            <person name="Javaid M."/>
            <person name="Jiang H."/>
            <person name="Korchina V."/>
            <person name="Kovar C."/>
            <person name="Lara F."/>
            <person name="Lee S."/>
            <person name="Mata R."/>
            <person name="Mathew T."/>
            <person name="Moen C."/>
            <person name="Morales K."/>
            <person name="Munidasa M."/>
            <person name="Nazareth L."/>
            <person name="Ngo R."/>
            <person name="Nguyen L."/>
            <person name="Okwuonu G."/>
            <person name="Ongeri F."/>
            <person name="Patil S."/>
            <person name="Petrosino J."/>
            <person name="Pham C."/>
            <person name="Pham P."/>
            <person name="Pu L.-L."/>
            <person name="Puazo M."/>
            <person name="Raj R."/>
            <person name="Reid J."/>
            <person name="Rouhana J."/>
            <person name="Saada N."/>
            <person name="Shang Y."/>
            <person name="Simmons D."/>
            <person name="Thornton R."/>
            <person name="Warren J."/>
            <person name="Weissenberger G."/>
            <person name="Zhang J."/>
            <person name="Zhang L."/>
            <person name="Zhou C."/>
            <person name="Zhu D."/>
            <person name="Muzny D."/>
            <person name="Worley K."/>
            <person name="Gibbs R."/>
        </authorList>
    </citation>
    <scope>NUCLEOTIDE SEQUENCE [LARGE SCALE GENOMIC DNA]</scope>
    <source>
        <strain evidence="1 2">DSM 17361</strain>
    </source>
</reference>
<dbReference type="EMBL" id="ACKS01000068">
    <property type="protein sequence ID" value="EFA43982.1"/>
    <property type="molecule type" value="Genomic_DNA"/>
</dbReference>